<evidence type="ECO:0000256" key="5">
    <source>
        <dbReference type="ARBA" id="ARBA00022692"/>
    </source>
</evidence>
<dbReference type="PANTHER" id="PTHR33451:SF6">
    <property type="entry name" value="NA(+)_H(+) ANTIPORTER NHAC"/>
    <property type="match status" value="1"/>
</dbReference>
<dbReference type="STRING" id="889306.KP78_22030"/>
<keyword evidence="2" id="KW-0813">Transport</keyword>
<dbReference type="InterPro" id="IPR004770">
    <property type="entry name" value="Na/H_antiport_NhaC"/>
</dbReference>
<dbReference type="EMBL" id="JXRP01000017">
    <property type="protein sequence ID" value="KIL45854.1"/>
    <property type="molecule type" value="Genomic_DNA"/>
</dbReference>
<feature type="transmembrane region" description="Helical" evidence="9">
    <location>
        <begin position="7"/>
        <end position="24"/>
    </location>
</feature>
<keyword evidence="6 9" id="KW-1133">Transmembrane helix</keyword>
<dbReference type="AlphaFoldDB" id="A0A0C2RVR3"/>
<evidence type="ECO:0000256" key="4">
    <source>
        <dbReference type="ARBA" id="ARBA00022475"/>
    </source>
</evidence>
<name>A0A0C2RVR3_9BACL</name>
<evidence type="ECO:0000259" key="10">
    <source>
        <dbReference type="Pfam" id="PF03553"/>
    </source>
</evidence>
<evidence type="ECO:0000256" key="7">
    <source>
        <dbReference type="ARBA" id="ARBA00023136"/>
    </source>
</evidence>
<accession>A0A0C2RVR3</accession>
<feature type="transmembrane region" description="Helical" evidence="9">
    <location>
        <begin position="230"/>
        <end position="248"/>
    </location>
</feature>
<evidence type="ECO:0000256" key="3">
    <source>
        <dbReference type="ARBA" id="ARBA00022449"/>
    </source>
</evidence>
<dbReference type="InterPro" id="IPR018461">
    <property type="entry name" value="Na/H_Antiport_NhaC-like_C"/>
</dbReference>
<comment type="subcellular location">
    <subcellularLocation>
        <location evidence="1">Cell membrane</location>
        <topology evidence="1">Multi-pass membrane protein</topology>
    </subcellularLocation>
</comment>
<organism evidence="11 12">
    <name type="scientific">Jeotgalibacillus soli</name>
    <dbReference type="NCBI Taxonomy" id="889306"/>
    <lineage>
        <taxon>Bacteria</taxon>
        <taxon>Bacillati</taxon>
        <taxon>Bacillota</taxon>
        <taxon>Bacilli</taxon>
        <taxon>Bacillales</taxon>
        <taxon>Caryophanaceae</taxon>
        <taxon>Jeotgalibacillus</taxon>
    </lineage>
</organism>
<keyword evidence="3" id="KW-0050">Antiport</keyword>
<dbReference type="Proteomes" id="UP000031938">
    <property type="component" value="Unassembled WGS sequence"/>
</dbReference>
<keyword evidence="4" id="KW-1003">Cell membrane</keyword>
<comment type="similarity">
    <text evidence="8">Belongs to the NhaC Na(+)/H(+) (TC 2.A.35) antiporter family.</text>
</comment>
<dbReference type="GO" id="GO:0005886">
    <property type="term" value="C:plasma membrane"/>
    <property type="evidence" value="ECO:0007669"/>
    <property type="project" value="UniProtKB-SubCell"/>
</dbReference>
<feature type="transmembrane region" description="Helical" evidence="9">
    <location>
        <begin position="44"/>
        <end position="70"/>
    </location>
</feature>
<feature type="transmembrane region" description="Helical" evidence="9">
    <location>
        <begin position="108"/>
        <end position="136"/>
    </location>
</feature>
<dbReference type="InterPro" id="IPR052180">
    <property type="entry name" value="NhaC_Na-H+_Antiporter"/>
</dbReference>
<feature type="transmembrane region" description="Helical" evidence="9">
    <location>
        <begin position="203"/>
        <end position="223"/>
    </location>
</feature>
<feature type="transmembrane region" description="Helical" evidence="9">
    <location>
        <begin position="403"/>
        <end position="427"/>
    </location>
</feature>
<evidence type="ECO:0000256" key="6">
    <source>
        <dbReference type="ARBA" id="ARBA00022989"/>
    </source>
</evidence>
<keyword evidence="12" id="KW-1185">Reference proteome</keyword>
<keyword evidence="5 9" id="KW-0812">Transmembrane</keyword>
<evidence type="ECO:0000256" key="1">
    <source>
        <dbReference type="ARBA" id="ARBA00004651"/>
    </source>
</evidence>
<evidence type="ECO:0000256" key="9">
    <source>
        <dbReference type="SAM" id="Phobius"/>
    </source>
</evidence>
<evidence type="ECO:0000256" key="2">
    <source>
        <dbReference type="ARBA" id="ARBA00022448"/>
    </source>
</evidence>
<dbReference type="NCBIfam" id="TIGR00931">
    <property type="entry name" value="antiport_nhaC"/>
    <property type="match status" value="1"/>
</dbReference>
<feature type="domain" description="Na+/H+ antiporter NhaC-like C-terminal" evidence="10">
    <location>
        <begin position="133"/>
        <end position="425"/>
    </location>
</feature>
<reference evidence="11 12" key="1">
    <citation type="submission" date="2015-01" db="EMBL/GenBank/DDBJ databases">
        <title>Genome sequencing of Jeotgalibacillus soli.</title>
        <authorList>
            <person name="Goh K.M."/>
            <person name="Chan K.-G."/>
            <person name="Yaakop A.S."/>
            <person name="Ee R."/>
            <person name="Gan H.M."/>
            <person name="Chan C.S."/>
        </authorList>
    </citation>
    <scope>NUCLEOTIDE SEQUENCE [LARGE SCALE GENOMIC DNA]</scope>
    <source>
        <strain evidence="11 12">P9</strain>
    </source>
</reference>
<evidence type="ECO:0000313" key="12">
    <source>
        <dbReference type="Proteomes" id="UP000031938"/>
    </source>
</evidence>
<sequence>MIVFKTVPHIPIIVGIMLLIVYGICRKVSLKELEEGLSMGVSSGIGAVFIFFFIGMIISAFMIAGTIPTLMHIGLAMGEWPFFFSAVFLVTALIGLSIGSSLTTAATLGVVFIALASALDLSLAITAGAVVSGAFFGDKMSPLSDTTNLASSIVQVDLFEHIRNMAWTTIPAFVFSFMGFAWLSPSERLENTRGQIEPLREALVGTGLIHWYALLPILLLFIFAIKRVPALISLASTTIFSIGLSFFHTRTSFGDLSSILFSGYQSSTGVEAIDSLLSRGGLTSMMFTVSLVFLALGLGGLLFTLGIIASILNMLEKMVKKTSSVLITAAASAIGINVLIGEQYLSILLTGEAYKESVDRLNLTRKNLSRVLEDAGTVVNPLVPWGVSGVFLTTVLGVPTLEYLPFALFCLFSPILTILFSITGWTISYNNK</sequence>
<feature type="transmembrane region" description="Helical" evidence="9">
    <location>
        <begin position="324"/>
        <end position="345"/>
    </location>
</feature>
<feature type="transmembrane region" description="Helical" evidence="9">
    <location>
        <begin position="165"/>
        <end position="183"/>
    </location>
</feature>
<proteinExistence type="inferred from homology"/>
<comment type="caution">
    <text evidence="11">The sequence shown here is derived from an EMBL/GenBank/DDBJ whole genome shotgun (WGS) entry which is preliminary data.</text>
</comment>
<dbReference type="Pfam" id="PF03553">
    <property type="entry name" value="Na_H_antiporter"/>
    <property type="match status" value="1"/>
</dbReference>
<evidence type="ECO:0000256" key="8">
    <source>
        <dbReference type="ARBA" id="ARBA00038435"/>
    </source>
</evidence>
<gene>
    <name evidence="11" type="ORF">KP78_22030</name>
</gene>
<protein>
    <submittedName>
        <fullName evidence="11">Sodium:proton antiporter</fullName>
    </submittedName>
</protein>
<feature type="transmembrane region" description="Helical" evidence="9">
    <location>
        <begin position="285"/>
        <end position="312"/>
    </location>
</feature>
<evidence type="ECO:0000313" key="11">
    <source>
        <dbReference type="EMBL" id="KIL45854.1"/>
    </source>
</evidence>
<dbReference type="PANTHER" id="PTHR33451">
    <property type="entry name" value="MALATE-2H(+)/NA(+)-LACTATE ANTIPORTER"/>
    <property type="match status" value="1"/>
</dbReference>
<feature type="transmembrane region" description="Helical" evidence="9">
    <location>
        <begin position="82"/>
        <end position="102"/>
    </location>
</feature>
<keyword evidence="7 9" id="KW-0472">Membrane</keyword>
<dbReference type="GO" id="GO:0015297">
    <property type="term" value="F:antiporter activity"/>
    <property type="evidence" value="ECO:0007669"/>
    <property type="project" value="UniProtKB-KW"/>
</dbReference>
<dbReference type="PATRIC" id="fig|889306.3.peg.2216"/>